<dbReference type="InterPro" id="IPR000953">
    <property type="entry name" value="Chromo/chromo_shadow_dom"/>
</dbReference>
<dbReference type="FunFam" id="2.40.50.40:FF:000006">
    <property type="entry name" value="Chromobox protein homolog 7"/>
    <property type="match status" value="1"/>
</dbReference>
<feature type="compositionally biased region" description="Polar residues" evidence="6">
    <location>
        <begin position="175"/>
        <end position="185"/>
    </location>
</feature>
<dbReference type="PANTHER" id="PTHR46389:SF1">
    <property type="entry name" value="CHROMOBOX PROTEIN HOMOLOG 8"/>
    <property type="match status" value="1"/>
</dbReference>
<dbReference type="PANTHER" id="PTHR46389">
    <property type="entry name" value="POLYCOMB GROUP PROTEIN PC"/>
    <property type="match status" value="1"/>
</dbReference>
<proteinExistence type="predicted"/>
<keyword evidence="5" id="KW-0539">Nucleus</keyword>
<sequence>MELSAVGERVFAAESIIKRRIRRGRMEYLVKWKGWTPKYSTWEPEDNILDARLIFAFEDTERERERVGPKKRGPKPKSKLAKAQARRFEKIDGMHFTYPSQEHVVTPRAREGLRAVVPTIFPPGAVNRGESVCVWPAEPERGPRGGAGLHAGPAAAAASCSGTQQPKKRGRKPKNQYTADTSTPSEAGREATQTQTEREATQTKMERKAIQTEREVTQTKTEHEATQVECGETQTQAKHGVTQTQAKHGVTQTQAERGVTQTQAEREATQMERGATQTQAEPEPTASGTAGGSGVMAPGHFKHKYKTDPSQRRTGLCSAGDMPPILDSPSPTWSWSPSPSSSDTESEEPWRPSLVNIDKIIVTDVTCHSFTVTIRECSTPTGFFRDRK</sequence>
<dbReference type="Proteomes" id="UP001148018">
    <property type="component" value="Unassembled WGS sequence"/>
</dbReference>
<feature type="compositionally biased region" description="Polar residues" evidence="6">
    <location>
        <begin position="232"/>
        <end position="263"/>
    </location>
</feature>
<dbReference type="GO" id="GO:0000122">
    <property type="term" value="P:negative regulation of transcription by RNA polymerase II"/>
    <property type="evidence" value="ECO:0007669"/>
    <property type="project" value="TreeGrafter"/>
</dbReference>
<dbReference type="GO" id="GO:0000785">
    <property type="term" value="C:chromatin"/>
    <property type="evidence" value="ECO:0007669"/>
    <property type="project" value="TreeGrafter"/>
</dbReference>
<evidence type="ECO:0000313" key="9">
    <source>
        <dbReference type="Proteomes" id="UP001148018"/>
    </source>
</evidence>
<dbReference type="PROSITE" id="PS50013">
    <property type="entry name" value="CHROMO_2"/>
    <property type="match status" value="1"/>
</dbReference>
<feature type="compositionally biased region" description="Low complexity" evidence="6">
    <location>
        <begin position="327"/>
        <end position="343"/>
    </location>
</feature>
<evidence type="ECO:0000256" key="1">
    <source>
        <dbReference type="ARBA" id="ARBA00004123"/>
    </source>
</evidence>
<dbReference type="SUPFAM" id="SSF54160">
    <property type="entry name" value="Chromo domain-like"/>
    <property type="match status" value="1"/>
</dbReference>
<evidence type="ECO:0000256" key="5">
    <source>
        <dbReference type="ARBA" id="ARBA00023242"/>
    </source>
</evidence>
<evidence type="ECO:0000256" key="4">
    <source>
        <dbReference type="ARBA" id="ARBA00023163"/>
    </source>
</evidence>
<dbReference type="OrthoDB" id="1918685at2759"/>
<evidence type="ECO:0000256" key="3">
    <source>
        <dbReference type="ARBA" id="ARBA00023015"/>
    </source>
</evidence>
<dbReference type="PROSITE" id="PS00598">
    <property type="entry name" value="CHROMO_1"/>
    <property type="match status" value="1"/>
</dbReference>
<evidence type="ECO:0000256" key="2">
    <source>
        <dbReference type="ARBA" id="ARBA00022491"/>
    </source>
</evidence>
<dbReference type="Gene3D" id="2.40.50.40">
    <property type="match status" value="1"/>
</dbReference>
<reference evidence="8" key="1">
    <citation type="submission" date="2022-07" db="EMBL/GenBank/DDBJ databases">
        <title>Chromosome-level genome of Muraenolepis orangiensis.</title>
        <authorList>
            <person name="Kim J."/>
        </authorList>
    </citation>
    <scope>NUCLEOTIDE SEQUENCE</scope>
    <source>
        <strain evidence="8">KU_S4_2022</strain>
        <tissue evidence="8">Muscle</tissue>
    </source>
</reference>
<dbReference type="InterPro" id="IPR017984">
    <property type="entry name" value="Chromo_dom_subgr"/>
</dbReference>
<dbReference type="GO" id="GO:0035102">
    <property type="term" value="C:PRC1 complex"/>
    <property type="evidence" value="ECO:0007669"/>
    <property type="project" value="TreeGrafter"/>
</dbReference>
<dbReference type="InterPro" id="IPR023780">
    <property type="entry name" value="Chromo_domain"/>
</dbReference>
<name>A0A9Q0IUM8_9TELE</name>
<dbReference type="InterPro" id="IPR033773">
    <property type="entry name" value="CBX7_C"/>
</dbReference>
<keyword evidence="3" id="KW-0805">Transcription regulation</keyword>
<accession>A0A9Q0IUM8</accession>
<dbReference type="InterPro" id="IPR023779">
    <property type="entry name" value="Chromodomain_CS"/>
</dbReference>
<comment type="subcellular location">
    <subcellularLocation>
        <location evidence="1">Nucleus</location>
    </subcellularLocation>
</comment>
<dbReference type="EMBL" id="JANIIK010000034">
    <property type="protein sequence ID" value="KAJ3613932.1"/>
    <property type="molecule type" value="Genomic_DNA"/>
</dbReference>
<dbReference type="PRINTS" id="PR00504">
    <property type="entry name" value="CHROMODOMAIN"/>
</dbReference>
<dbReference type="GO" id="GO:0003682">
    <property type="term" value="F:chromatin binding"/>
    <property type="evidence" value="ECO:0007669"/>
    <property type="project" value="TreeGrafter"/>
</dbReference>
<organism evidence="8 9">
    <name type="scientific">Muraenolepis orangiensis</name>
    <name type="common">Patagonian moray cod</name>
    <dbReference type="NCBI Taxonomy" id="630683"/>
    <lineage>
        <taxon>Eukaryota</taxon>
        <taxon>Metazoa</taxon>
        <taxon>Chordata</taxon>
        <taxon>Craniata</taxon>
        <taxon>Vertebrata</taxon>
        <taxon>Euteleostomi</taxon>
        <taxon>Actinopterygii</taxon>
        <taxon>Neopterygii</taxon>
        <taxon>Teleostei</taxon>
        <taxon>Neoteleostei</taxon>
        <taxon>Acanthomorphata</taxon>
        <taxon>Zeiogadaria</taxon>
        <taxon>Gadariae</taxon>
        <taxon>Gadiformes</taxon>
        <taxon>Muraenolepidoidei</taxon>
        <taxon>Muraenolepididae</taxon>
        <taxon>Muraenolepis</taxon>
    </lineage>
</organism>
<dbReference type="InterPro" id="IPR052458">
    <property type="entry name" value="PcG_PRC1-like_component"/>
</dbReference>
<keyword evidence="9" id="KW-1185">Reference proteome</keyword>
<evidence type="ECO:0000313" key="8">
    <source>
        <dbReference type="EMBL" id="KAJ3613932.1"/>
    </source>
</evidence>
<keyword evidence="4" id="KW-0804">Transcription</keyword>
<evidence type="ECO:0000259" key="7">
    <source>
        <dbReference type="PROSITE" id="PS50013"/>
    </source>
</evidence>
<dbReference type="Pfam" id="PF00385">
    <property type="entry name" value="Chromo"/>
    <property type="match status" value="1"/>
</dbReference>
<evidence type="ECO:0000256" key="6">
    <source>
        <dbReference type="SAM" id="MobiDB-lite"/>
    </source>
</evidence>
<dbReference type="Pfam" id="PF17218">
    <property type="entry name" value="CBX7_C"/>
    <property type="match status" value="1"/>
</dbReference>
<feature type="compositionally biased region" description="Basic and acidic residues" evidence="6">
    <location>
        <begin position="196"/>
        <end position="226"/>
    </location>
</feature>
<dbReference type="SMART" id="SM00298">
    <property type="entry name" value="CHROMO"/>
    <property type="match status" value="1"/>
</dbReference>
<keyword evidence="2" id="KW-0678">Repressor</keyword>
<gene>
    <name evidence="8" type="ORF">NHX12_017511</name>
</gene>
<feature type="region of interest" description="Disordered" evidence="6">
    <location>
        <begin position="143"/>
        <end position="351"/>
    </location>
</feature>
<dbReference type="InterPro" id="IPR016197">
    <property type="entry name" value="Chromo-like_dom_sf"/>
</dbReference>
<comment type="caution">
    <text evidence="8">The sequence shown here is derived from an EMBL/GenBank/DDBJ whole genome shotgun (WGS) entry which is preliminary data.</text>
</comment>
<feature type="domain" description="Chromo" evidence="7">
    <location>
        <begin position="11"/>
        <end position="69"/>
    </location>
</feature>
<protein>
    <recommendedName>
        <fullName evidence="7">Chromo domain-containing protein</fullName>
    </recommendedName>
</protein>
<dbReference type="AlphaFoldDB" id="A0A9Q0IUM8"/>